<reference evidence="1 2" key="1">
    <citation type="submission" date="2019-05" db="EMBL/GenBank/DDBJ databases">
        <title>Another draft genome of Portunus trituberculatus and its Hox gene families provides insights of decapod evolution.</title>
        <authorList>
            <person name="Jeong J.-H."/>
            <person name="Song I."/>
            <person name="Kim S."/>
            <person name="Choi T."/>
            <person name="Kim D."/>
            <person name="Ryu S."/>
            <person name="Kim W."/>
        </authorList>
    </citation>
    <scope>NUCLEOTIDE SEQUENCE [LARGE SCALE GENOMIC DNA]</scope>
    <source>
        <tissue evidence="1">Muscle</tissue>
    </source>
</reference>
<dbReference type="AlphaFoldDB" id="A0A5B7GJT1"/>
<dbReference type="EMBL" id="VSRR010014652">
    <property type="protein sequence ID" value="MPC57278.1"/>
    <property type="molecule type" value="Genomic_DNA"/>
</dbReference>
<gene>
    <name evidence="1" type="ORF">E2C01_051255</name>
</gene>
<evidence type="ECO:0000313" key="1">
    <source>
        <dbReference type="EMBL" id="MPC57278.1"/>
    </source>
</evidence>
<accession>A0A5B7GJT1</accession>
<comment type="caution">
    <text evidence="1">The sequence shown here is derived from an EMBL/GenBank/DDBJ whole genome shotgun (WGS) entry which is preliminary data.</text>
</comment>
<name>A0A5B7GJT1_PORTR</name>
<sequence length="80" mass="9187">MRSPFPALDCQPDATNETITCSLSHFRRYATAALHRADLGASCYWRQNQYCFLFGETCRVARLVPPSSLRQCLHLNQQPR</sequence>
<keyword evidence="2" id="KW-1185">Reference proteome</keyword>
<proteinExistence type="predicted"/>
<protein>
    <submittedName>
        <fullName evidence="1">Uncharacterized protein</fullName>
    </submittedName>
</protein>
<evidence type="ECO:0000313" key="2">
    <source>
        <dbReference type="Proteomes" id="UP000324222"/>
    </source>
</evidence>
<organism evidence="1 2">
    <name type="scientific">Portunus trituberculatus</name>
    <name type="common">Swimming crab</name>
    <name type="synonym">Neptunus trituberculatus</name>
    <dbReference type="NCBI Taxonomy" id="210409"/>
    <lineage>
        <taxon>Eukaryota</taxon>
        <taxon>Metazoa</taxon>
        <taxon>Ecdysozoa</taxon>
        <taxon>Arthropoda</taxon>
        <taxon>Crustacea</taxon>
        <taxon>Multicrustacea</taxon>
        <taxon>Malacostraca</taxon>
        <taxon>Eumalacostraca</taxon>
        <taxon>Eucarida</taxon>
        <taxon>Decapoda</taxon>
        <taxon>Pleocyemata</taxon>
        <taxon>Brachyura</taxon>
        <taxon>Eubrachyura</taxon>
        <taxon>Portunoidea</taxon>
        <taxon>Portunidae</taxon>
        <taxon>Portuninae</taxon>
        <taxon>Portunus</taxon>
    </lineage>
</organism>
<dbReference type="Proteomes" id="UP000324222">
    <property type="component" value="Unassembled WGS sequence"/>
</dbReference>